<feature type="compositionally biased region" description="Polar residues" evidence="1">
    <location>
        <begin position="282"/>
        <end position="321"/>
    </location>
</feature>
<dbReference type="AlphaFoldDB" id="A0A484B1I0"/>
<evidence type="ECO:0000256" key="1">
    <source>
        <dbReference type="SAM" id="MobiDB-lite"/>
    </source>
</evidence>
<feature type="region of interest" description="Disordered" evidence="1">
    <location>
        <begin position="189"/>
        <end position="211"/>
    </location>
</feature>
<name>A0A484B1I0_DRONA</name>
<feature type="compositionally biased region" description="Basic and acidic residues" evidence="1">
    <location>
        <begin position="326"/>
        <end position="338"/>
    </location>
</feature>
<sequence>MPLKLVMNPRGQMRDYNSLKESINIESGLLSPDNCAELITALQLHKGRGAELFAKRRRKADNWVVDETNAGIHSPSGIPDYQQYQANRPAATSPSIVPAYSDAGKHRVQLNLHQDQLIEKYSKAGVQVVKSPWEAALQTGSASSAFLDQSQYRSPTPILTQPSPVHFTQEFTNSPASYATQSNYAQDSYKSPLDSLCKSHPIQPSNPQRELAYKPSVAQGWGGRNVELPRGLYVPKEISLASYAPPPGLPTHNIQSSPKPMDYSTKAYDAPPYNSFPVANQKSGLYNSVPPKQQLYNPTSYQKLPSSSQQAGPQVNFSPSPLSFDKLSKFQESSDQRNKRFLNVNKQPVYR</sequence>
<dbReference type="EMBL" id="LSRL02000285">
    <property type="protein sequence ID" value="TDG41930.1"/>
    <property type="molecule type" value="Genomic_DNA"/>
</dbReference>
<dbReference type="Proteomes" id="UP000295192">
    <property type="component" value="Unassembled WGS sequence"/>
</dbReference>
<keyword evidence="3" id="KW-1185">Reference proteome</keyword>
<dbReference type="STRING" id="7232.A0A484B1I0"/>
<comment type="caution">
    <text evidence="2">The sequence shown here is derived from an EMBL/GenBank/DDBJ whole genome shotgun (WGS) entry which is preliminary data.</text>
</comment>
<reference evidence="2 3" key="1">
    <citation type="journal article" date="2019" name="J. Hered.">
        <title>An Improved Genome Assembly for Drosophila navojoa, the Basal Species in the mojavensis Cluster.</title>
        <authorList>
            <person name="Vanderlinde T."/>
            <person name="Dupim E.G."/>
            <person name="Nazario-Yepiz N.O."/>
            <person name="Carvalho A.B."/>
        </authorList>
    </citation>
    <scope>NUCLEOTIDE SEQUENCE [LARGE SCALE GENOMIC DNA]</scope>
    <source>
        <strain evidence="2">Navoj_Jal97</strain>
        <tissue evidence="2">Whole organism</tissue>
    </source>
</reference>
<organism evidence="2 3">
    <name type="scientific">Drosophila navojoa</name>
    <name type="common">Fruit fly</name>
    <dbReference type="NCBI Taxonomy" id="7232"/>
    <lineage>
        <taxon>Eukaryota</taxon>
        <taxon>Metazoa</taxon>
        <taxon>Ecdysozoa</taxon>
        <taxon>Arthropoda</taxon>
        <taxon>Hexapoda</taxon>
        <taxon>Insecta</taxon>
        <taxon>Pterygota</taxon>
        <taxon>Neoptera</taxon>
        <taxon>Endopterygota</taxon>
        <taxon>Diptera</taxon>
        <taxon>Brachycera</taxon>
        <taxon>Muscomorpha</taxon>
        <taxon>Ephydroidea</taxon>
        <taxon>Drosophilidae</taxon>
        <taxon>Drosophila</taxon>
    </lineage>
</organism>
<protein>
    <submittedName>
        <fullName evidence="2">Uncharacterized protein</fullName>
    </submittedName>
</protein>
<feature type="region of interest" description="Disordered" evidence="1">
    <location>
        <begin position="282"/>
        <end position="351"/>
    </location>
</feature>
<dbReference type="OrthoDB" id="300641at2759"/>
<feature type="region of interest" description="Disordered" evidence="1">
    <location>
        <begin position="244"/>
        <end position="268"/>
    </location>
</feature>
<feature type="non-terminal residue" evidence="2">
    <location>
        <position position="351"/>
    </location>
</feature>
<proteinExistence type="predicted"/>
<accession>A0A484B1I0</accession>
<gene>
    <name evidence="2" type="ORF">AWZ03_011643</name>
</gene>
<evidence type="ECO:0000313" key="3">
    <source>
        <dbReference type="Proteomes" id="UP000295192"/>
    </source>
</evidence>
<evidence type="ECO:0000313" key="2">
    <source>
        <dbReference type="EMBL" id="TDG41930.1"/>
    </source>
</evidence>